<evidence type="ECO:0000313" key="3">
    <source>
        <dbReference type="Proteomes" id="UP000184240"/>
    </source>
</evidence>
<dbReference type="Pfam" id="PF13585">
    <property type="entry name" value="CHU_C"/>
    <property type="match status" value="1"/>
</dbReference>
<name>A0A1M5T915_9FLAO</name>
<dbReference type="RefSeq" id="WP_072979564.1">
    <property type="nucleotide sequence ID" value="NZ_FQXT01000001.1"/>
</dbReference>
<dbReference type="OrthoDB" id="9765926at2"/>
<dbReference type="AlphaFoldDB" id="A0A1M5T915"/>
<dbReference type="Gene3D" id="2.130.10.10">
    <property type="entry name" value="YVTN repeat-like/Quinoprotein amine dehydrogenase"/>
    <property type="match status" value="1"/>
</dbReference>
<reference evidence="2" key="1">
    <citation type="submission" date="2016-11" db="EMBL/GenBank/DDBJ databases">
        <authorList>
            <person name="Jaros S."/>
            <person name="Januszkiewicz K."/>
            <person name="Wedrychowicz H."/>
        </authorList>
    </citation>
    <scope>NUCLEOTIDE SEQUENCE [LARGE SCALE GENOMIC DNA]</scope>
    <source>
        <strain evidence="2">DSM 19859</strain>
    </source>
</reference>
<dbReference type="InterPro" id="IPR011047">
    <property type="entry name" value="Quinoprotein_ADH-like_sf"/>
</dbReference>
<dbReference type="EMBL" id="FQXT01000001">
    <property type="protein sequence ID" value="SHH47186.1"/>
    <property type="molecule type" value="Genomic_DNA"/>
</dbReference>
<dbReference type="NCBIfam" id="TIGR04131">
    <property type="entry name" value="Bac_Flav_CTERM"/>
    <property type="match status" value="1"/>
</dbReference>
<proteinExistence type="predicted"/>
<reference evidence="1 4" key="3">
    <citation type="submission" date="2018-07" db="EMBL/GenBank/DDBJ databases">
        <title>Leeuwenhoekiella genomics.</title>
        <authorList>
            <person name="Tahon G."/>
            <person name="Willems A."/>
        </authorList>
    </citation>
    <scope>NUCLEOTIDE SEQUENCE [LARGE SCALE GENOMIC DNA]</scope>
    <source>
        <strain evidence="1 4">LMG 24856</strain>
    </source>
</reference>
<organism evidence="2 3">
    <name type="scientific">Leeuwenhoekiella palythoae</name>
    <dbReference type="NCBI Taxonomy" id="573501"/>
    <lineage>
        <taxon>Bacteria</taxon>
        <taxon>Pseudomonadati</taxon>
        <taxon>Bacteroidota</taxon>
        <taxon>Flavobacteriia</taxon>
        <taxon>Flavobacteriales</taxon>
        <taxon>Flavobacteriaceae</taxon>
        <taxon>Leeuwenhoekiella</taxon>
    </lineage>
</organism>
<dbReference type="Proteomes" id="UP000184240">
    <property type="component" value="Unassembled WGS sequence"/>
</dbReference>
<evidence type="ECO:0000313" key="4">
    <source>
        <dbReference type="Proteomes" id="UP000290037"/>
    </source>
</evidence>
<dbReference type="STRING" id="573501.SAMN04487999_0278"/>
<dbReference type="InterPro" id="IPR026341">
    <property type="entry name" value="T9SS_type_B"/>
</dbReference>
<sequence>MRQLILFGLIGLLLGSVARSQGQANNWYFGGGAGLNFSSGTPRALTDGSLYTLEGCASISDDDGNLLFYTDGSTVYGSDHSILQNGTGLFGNSSSTQSALIIPQPDTPGIYYIFTVDAVTRVGEVHQGVNYSIVDFTSNPDGIVRDKNTRLLNYAAEKLSAVIKSCDDNSVWLVTLSSASGTQTTVNTFYAYQLSSAGLNTTAVRSNAGFNSNDPRGNLKFSPDGTKLAIANAADGLYLAEFDSESGQVFNTQRLTINGSNFAAYGVEFSPNNQYLYSASSNNADTELGAGNHFSSLIQYDLEAADISGSQVSLNESGYFRGSLQLAPNGKIYRALSASYTEGLNYLGAIENPNAAGLAASYNDRAVNLGSGISYQGLPPFNQSLFNELDIIQNDLSSTELSLCDGDNYVLGYDPVSGASYSWYRDDVLIPGATSNQLSIRQPVAASLPYTETYEFRLDPNDGSCEKVGVAEVTYYAYPPTVSRISLIQCEDAATADGLSIFNLTEVESTLTGGDTTFEVAYYQTIADANTSSNPIDPVGYENTTPVETVYARITNPAGCSIINTIDLQVSSTTANTALLEGCDLNDTGFAEFDLSQADAQVLGGLTGSYDVHYYPTEEAALLEDSALELPQLYTNQTAYNETVFARVENNNACFAISTVELNLIPRPDFSLAAEAIYCAASFPEIQTYSPDYTNLDASRTYSYEWFPEGQTTPYLETNLPGSHTIRVTDVNTGCYREATITIIEEEIPIIENIEVTDATENNTATITLSGNGAYEVALDDEIGPYQDDLYFDGLAPGFHILYVRSKNGCTAIAQEFSIIGFSKYFTPNGDGYHDFWQVQGISAMVQPGTVIRIFNRYGKLLKELNPLGQGWDGTFSGTNLPADDYWFSVLLEDGRLFKSHFTLKR</sequence>
<protein>
    <submittedName>
        <fullName evidence="2">Gliding motility-associated C-terminal domain-containing protein</fullName>
    </submittedName>
    <submittedName>
        <fullName evidence="1">Gliding motility-associated-like protein</fullName>
    </submittedName>
</protein>
<keyword evidence="4" id="KW-1185">Reference proteome</keyword>
<reference evidence="3" key="2">
    <citation type="submission" date="2016-11" db="EMBL/GenBank/DDBJ databases">
        <authorList>
            <person name="Varghese N."/>
            <person name="Submissions S."/>
        </authorList>
    </citation>
    <scope>NUCLEOTIDE SEQUENCE [LARGE SCALE GENOMIC DNA]</scope>
    <source>
        <strain evidence="3">DSM 19859</strain>
    </source>
</reference>
<accession>A0A1M5T915</accession>
<gene>
    <name evidence="1" type="ORF">DSM01_2196</name>
    <name evidence="2" type="ORF">SAMN04487999_0278</name>
</gene>
<dbReference type="EMBL" id="QOVN01000004">
    <property type="protein sequence ID" value="RXG28735.1"/>
    <property type="molecule type" value="Genomic_DNA"/>
</dbReference>
<dbReference type="SUPFAM" id="SSF82171">
    <property type="entry name" value="DPP6 N-terminal domain-like"/>
    <property type="match status" value="1"/>
</dbReference>
<dbReference type="InterPro" id="IPR015943">
    <property type="entry name" value="WD40/YVTN_repeat-like_dom_sf"/>
</dbReference>
<evidence type="ECO:0000313" key="1">
    <source>
        <dbReference type="EMBL" id="RXG28735.1"/>
    </source>
</evidence>
<evidence type="ECO:0000313" key="2">
    <source>
        <dbReference type="EMBL" id="SHH47186.1"/>
    </source>
</evidence>
<dbReference type="SUPFAM" id="SSF50998">
    <property type="entry name" value="Quinoprotein alcohol dehydrogenase-like"/>
    <property type="match status" value="1"/>
</dbReference>
<dbReference type="Proteomes" id="UP000290037">
    <property type="component" value="Unassembled WGS sequence"/>
</dbReference>